<keyword evidence="4" id="KW-0732">Signal</keyword>
<dbReference type="InterPro" id="IPR017850">
    <property type="entry name" value="Alkaline_phosphatase_core_sf"/>
</dbReference>
<evidence type="ECO:0000256" key="1">
    <source>
        <dbReference type="ARBA" id="ARBA00001913"/>
    </source>
</evidence>
<name>A0A381P8L6_9ZZZZ</name>
<accession>A0A381P8L6</accession>
<evidence type="ECO:0000256" key="6">
    <source>
        <dbReference type="ARBA" id="ARBA00022837"/>
    </source>
</evidence>
<sequence length="424" mass="49222">MMTGLHTYTSGMYSNYQDWRKVPKMAEATTLAEYFKNNGYYTAGAGKIYHYSQVHPDSWNNYYPSQVNNMPKDYIPEDAPVNMPPFKYMYNAFDWSGISVGNEETSDYKSVEYISNMLRKDHDKPFFLACGIYRPHLPWYVPKKYFDMYPLEDISMPELLENDTSDLGDRAKELISRGGNYHKNVIEAGKWKEAIRGYLASITFADAMVGKLLENLKKSKYADNTIIVIWSDHGWQLGEKMHWRKFALWENVIKTLLMIKAPEGITVLPSGSNNGKNVESLTSLLDVYPTLVELCDLPKNNNLDGKSLVKLLKNPERKIDRSIITTYDFADYSVRKGPWHYINYVDGSEELYNLENDNEEWYNLIGQGSYENIVGELRSHIPTNPIKIPEKSLIPLLEHHIPPVTSKEFYFSEERINWLKRFNN</sequence>
<comment type="cofactor">
    <cofactor evidence="1">
        <name>Ca(2+)</name>
        <dbReference type="ChEBI" id="CHEBI:29108"/>
    </cofactor>
</comment>
<dbReference type="Gene3D" id="3.40.720.10">
    <property type="entry name" value="Alkaline Phosphatase, subunit A"/>
    <property type="match status" value="1"/>
</dbReference>
<dbReference type="EMBL" id="UINC01000838">
    <property type="protein sequence ID" value="SUZ61953.1"/>
    <property type="molecule type" value="Genomic_DNA"/>
</dbReference>
<comment type="similarity">
    <text evidence="2">Belongs to the sulfatase family.</text>
</comment>
<keyword evidence="3" id="KW-0479">Metal-binding</keyword>
<evidence type="ECO:0000256" key="2">
    <source>
        <dbReference type="ARBA" id="ARBA00008779"/>
    </source>
</evidence>
<dbReference type="InterPro" id="IPR000917">
    <property type="entry name" value="Sulfatase_N"/>
</dbReference>
<evidence type="ECO:0000259" key="7">
    <source>
        <dbReference type="Pfam" id="PF00884"/>
    </source>
</evidence>
<evidence type="ECO:0000256" key="3">
    <source>
        <dbReference type="ARBA" id="ARBA00022723"/>
    </source>
</evidence>
<dbReference type="PANTHER" id="PTHR45953">
    <property type="entry name" value="IDURONATE 2-SULFATASE"/>
    <property type="match status" value="1"/>
</dbReference>
<dbReference type="InterPro" id="IPR035874">
    <property type="entry name" value="IDS"/>
</dbReference>
<dbReference type="CDD" id="cd16030">
    <property type="entry name" value="iduronate-2-sulfatase"/>
    <property type="match status" value="1"/>
</dbReference>
<feature type="domain" description="Sulfatase N-terminal" evidence="7">
    <location>
        <begin position="1"/>
        <end position="295"/>
    </location>
</feature>
<keyword evidence="6" id="KW-0106">Calcium</keyword>
<dbReference type="GO" id="GO:0005737">
    <property type="term" value="C:cytoplasm"/>
    <property type="evidence" value="ECO:0007669"/>
    <property type="project" value="TreeGrafter"/>
</dbReference>
<reference evidence="8" key="1">
    <citation type="submission" date="2018-05" db="EMBL/GenBank/DDBJ databases">
        <authorList>
            <person name="Lanie J.A."/>
            <person name="Ng W.-L."/>
            <person name="Kazmierczak K.M."/>
            <person name="Andrzejewski T.M."/>
            <person name="Davidsen T.M."/>
            <person name="Wayne K.J."/>
            <person name="Tettelin H."/>
            <person name="Glass J.I."/>
            <person name="Rusch D."/>
            <person name="Podicherti R."/>
            <person name="Tsui H.-C.T."/>
            <person name="Winkler M.E."/>
        </authorList>
    </citation>
    <scope>NUCLEOTIDE SEQUENCE</scope>
</reference>
<dbReference type="SUPFAM" id="SSF53649">
    <property type="entry name" value="Alkaline phosphatase-like"/>
    <property type="match status" value="1"/>
</dbReference>
<dbReference type="GO" id="GO:0046872">
    <property type="term" value="F:metal ion binding"/>
    <property type="evidence" value="ECO:0007669"/>
    <property type="project" value="UniProtKB-KW"/>
</dbReference>
<protein>
    <recommendedName>
        <fullName evidence="7">Sulfatase N-terminal domain-containing protein</fullName>
    </recommendedName>
</protein>
<dbReference type="GO" id="GO:0004423">
    <property type="term" value="F:iduronate-2-sulfatase activity"/>
    <property type="evidence" value="ECO:0007669"/>
    <property type="project" value="InterPro"/>
</dbReference>
<dbReference type="PANTHER" id="PTHR45953:SF1">
    <property type="entry name" value="IDURONATE 2-SULFATASE"/>
    <property type="match status" value="1"/>
</dbReference>
<dbReference type="PROSITE" id="PS00149">
    <property type="entry name" value="SULFATASE_2"/>
    <property type="match status" value="1"/>
</dbReference>
<dbReference type="AlphaFoldDB" id="A0A381P8L6"/>
<evidence type="ECO:0000313" key="8">
    <source>
        <dbReference type="EMBL" id="SUZ61953.1"/>
    </source>
</evidence>
<evidence type="ECO:0000256" key="5">
    <source>
        <dbReference type="ARBA" id="ARBA00022801"/>
    </source>
</evidence>
<keyword evidence="5" id="KW-0378">Hydrolase</keyword>
<organism evidence="8">
    <name type="scientific">marine metagenome</name>
    <dbReference type="NCBI Taxonomy" id="408172"/>
    <lineage>
        <taxon>unclassified sequences</taxon>
        <taxon>metagenomes</taxon>
        <taxon>ecological metagenomes</taxon>
    </lineage>
</organism>
<evidence type="ECO:0000256" key="4">
    <source>
        <dbReference type="ARBA" id="ARBA00022729"/>
    </source>
</evidence>
<gene>
    <name evidence="8" type="ORF">METZ01_LOCUS14807</name>
</gene>
<dbReference type="InterPro" id="IPR024607">
    <property type="entry name" value="Sulfatase_CS"/>
</dbReference>
<dbReference type="Pfam" id="PF00884">
    <property type="entry name" value="Sulfatase"/>
    <property type="match status" value="1"/>
</dbReference>
<proteinExistence type="inferred from homology"/>